<organism evidence="1 2">
    <name type="scientific">Leptospira interrogans serovar Pyrogenes str. 200701872</name>
    <dbReference type="NCBI Taxonomy" id="1193029"/>
    <lineage>
        <taxon>Bacteria</taxon>
        <taxon>Pseudomonadati</taxon>
        <taxon>Spirochaetota</taxon>
        <taxon>Spirochaetia</taxon>
        <taxon>Leptospirales</taxon>
        <taxon>Leptospiraceae</taxon>
        <taxon>Leptospira</taxon>
    </lineage>
</organism>
<evidence type="ECO:0000313" key="1">
    <source>
        <dbReference type="EMBL" id="EMP07462.1"/>
    </source>
</evidence>
<evidence type="ECO:0000313" key="2">
    <source>
        <dbReference type="Proteomes" id="UP000012117"/>
    </source>
</evidence>
<proteinExistence type="predicted"/>
<dbReference type="AlphaFoldDB" id="M6ZT78"/>
<dbReference type="Proteomes" id="UP000012117">
    <property type="component" value="Unassembled WGS sequence"/>
</dbReference>
<comment type="caution">
    <text evidence="1">The sequence shown here is derived from an EMBL/GenBank/DDBJ whole genome shotgun (WGS) entry which is preliminary data.</text>
</comment>
<reference evidence="1 2" key="1">
    <citation type="submission" date="2013-01" db="EMBL/GenBank/DDBJ databases">
        <authorList>
            <person name="Harkins D.M."/>
            <person name="Durkin A.S."/>
            <person name="Brinkac L.M."/>
            <person name="Haft D.H."/>
            <person name="Selengut J.D."/>
            <person name="Sanka R."/>
            <person name="DePew J."/>
            <person name="Purushe J."/>
            <person name="Picardeau M."/>
            <person name="Werts C."/>
            <person name="Goarant C."/>
            <person name="Vinetz J.M."/>
            <person name="Sutton G.G."/>
            <person name="Nierman W.C."/>
            <person name="Fouts D.E."/>
        </authorList>
    </citation>
    <scope>NUCLEOTIDE SEQUENCE [LARGE SCALE GENOMIC DNA]</scope>
    <source>
        <strain evidence="1 2">200701872</strain>
    </source>
</reference>
<accession>M6ZT78</accession>
<dbReference type="BioCyc" id="LINT1193029:G11R4-3400-MONOMER"/>
<protein>
    <submittedName>
        <fullName evidence="1">Uncharacterized protein</fullName>
    </submittedName>
</protein>
<gene>
    <name evidence="1" type="ORF">LEP1GSC124_4125</name>
</gene>
<dbReference type="EMBL" id="AKWN02000234">
    <property type="protein sequence ID" value="EMP07462.1"/>
    <property type="molecule type" value="Genomic_DNA"/>
</dbReference>
<name>M6ZT78_LEPIR</name>
<sequence length="89" mass="10113">MKTILTIFISFLLLGENLYANRGAVRENPIDVLERSPENKALTAQRKVQVNMNLPLNRALFLELTILTIVALIEEIHPIRLIQSQISFA</sequence>